<evidence type="ECO:0000313" key="2">
    <source>
        <dbReference type="EMBL" id="CAE2318541.1"/>
    </source>
</evidence>
<gene>
    <name evidence="2" type="ORF">GTHE00462_LOCUS25764</name>
</gene>
<protein>
    <submittedName>
        <fullName evidence="2">Uncharacterized protein</fullName>
    </submittedName>
</protein>
<reference evidence="2" key="1">
    <citation type="submission" date="2021-01" db="EMBL/GenBank/DDBJ databases">
        <authorList>
            <person name="Corre E."/>
            <person name="Pelletier E."/>
            <person name="Niang G."/>
            <person name="Scheremetjew M."/>
            <person name="Finn R."/>
            <person name="Kale V."/>
            <person name="Holt S."/>
            <person name="Cochrane G."/>
            <person name="Meng A."/>
            <person name="Brown T."/>
            <person name="Cohen L."/>
        </authorList>
    </citation>
    <scope>NUCLEOTIDE SEQUENCE</scope>
    <source>
        <strain evidence="2">CCMP 2712</strain>
    </source>
</reference>
<accession>A0A7S4LA39</accession>
<sequence length="131" mass="14582">MEDDEMLEEDPGAELRRQCMAYAQSITTVKSETFWKGEGSKRLRAPAAAREGRQERSDAGVQAFGGGTLMSNISDVQQKIRQRGYSPVRTMADGQERHRSPENAPRDSSVSPERGDAEMETQSEERSSNTN</sequence>
<proteinExistence type="predicted"/>
<feature type="compositionally biased region" description="Basic and acidic residues" evidence="1">
    <location>
        <begin position="113"/>
        <end position="131"/>
    </location>
</feature>
<dbReference type="AlphaFoldDB" id="A0A7S4LA39"/>
<organism evidence="2">
    <name type="scientific">Guillardia theta</name>
    <name type="common">Cryptophyte</name>
    <name type="synonym">Cryptomonas phi</name>
    <dbReference type="NCBI Taxonomy" id="55529"/>
    <lineage>
        <taxon>Eukaryota</taxon>
        <taxon>Cryptophyceae</taxon>
        <taxon>Pyrenomonadales</taxon>
        <taxon>Geminigeraceae</taxon>
        <taxon>Guillardia</taxon>
    </lineage>
</organism>
<feature type="compositionally biased region" description="Basic and acidic residues" evidence="1">
    <location>
        <begin position="94"/>
        <end position="105"/>
    </location>
</feature>
<evidence type="ECO:0000256" key="1">
    <source>
        <dbReference type="SAM" id="MobiDB-lite"/>
    </source>
</evidence>
<dbReference type="EMBL" id="HBKN01033121">
    <property type="protein sequence ID" value="CAE2318541.1"/>
    <property type="molecule type" value="Transcribed_RNA"/>
</dbReference>
<name>A0A7S4LA39_GUITH</name>
<feature type="compositionally biased region" description="Polar residues" evidence="1">
    <location>
        <begin position="69"/>
        <end position="79"/>
    </location>
</feature>
<feature type="region of interest" description="Disordered" evidence="1">
    <location>
        <begin position="36"/>
        <end position="131"/>
    </location>
</feature>